<evidence type="ECO:0000313" key="1">
    <source>
        <dbReference type="EMBL" id="KAJ1108263.1"/>
    </source>
</evidence>
<dbReference type="EMBL" id="JANPWB010000013">
    <property type="protein sequence ID" value="KAJ1108263.1"/>
    <property type="molecule type" value="Genomic_DNA"/>
</dbReference>
<name>A0AAV7MWY5_PLEWA</name>
<dbReference type="AlphaFoldDB" id="A0AAV7MWY5"/>
<evidence type="ECO:0000313" key="2">
    <source>
        <dbReference type="Proteomes" id="UP001066276"/>
    </source>
</evidence>
<gene>
    <name evidence="1" type="ORF">NDU88_005643</name>
</gene>
<comment type="caution">
    <text evidence="1">The sequence shown here is derived from an EMBL/GenBank/DDBJ whole genome shotgun (WGS) entry which is preliminary data.</text>
</comment>
<protein>
    <submittedName>
        <fullName evidence="1">Uncharacterized protein</fullName>
    </submittedName>
</protein>
<feature type="non-terminal residue" evidence="1">
    <location>
        <position position="1"/>
    </location>
</feature>
<keyword evidence="2" id="KW-1185">Reference proteome</keyword>
<proteinExistence type="predicted"/>
<accession>A0AAV7MWY5</accession>
<reference evidence="1" key="1">
    <citation type="journal article" date="2022" name="bioRxiv">
        <title>Sequencing and chromosome-scale assembly of the giantPleurodeles waltlgenome.</title>
        <authorList>
            <person name="Brown T."/>
            <person name="Elewa A."/>
            <person name="Iarovenko S."/>
            <person name="Subramanian E."/>
            <person name="Araus A.J."/>
            <person name="Petzold A."/>
            <person name="Susuki M."/>
            <person name="Suzuki K.-i.T."/>
            <person name="Hayashi T."/>
            <person name="Toyoda A."/>
            <person name="Oliveira C."/>
            <person name="Osipova E."/>
            <person name="Leigh N.D."/>
            <person name="Simon A."/>
            <person name="Yun M.H."/>
        </authorList>
    </citation>
    <scope>NUCLEOTIDE SEQUENCE</scope>
    <source>
        <strain evidence="1">20211129_DDA</strain>
        <tissue evidence="1">Liver</tissue>
    </source>
</reference>
<dbReference type="Proteomes" id="UP001066276">
    <property type="component" value="Chromosome 9"/>
</dbReference>
<organism evidence="1 2">
    <name type="scientific">Pleurodeles waltl</name>
    <name type="common">Iberian ribbed newt</name>
    <dbReference type="NCBI Taxonomy" id="8319"/>
    <lineage>
        <taxon>Eukaryota</taxon>
        <taxon>Metazoa</taxon>
        <taxon>Chordata</taxon>
        <taxon>Craniata</taxon>
        <taxon>Vertebrata</taxon>
        <taxon>Euteleostomi</taxon>
        <taxon>Amphibia</taxon>
        <taxon>Batrachia</taxon>
        <taxon>Caudata</taxon>
        <taxon>Salamandroidea</taxon>
        <taxon>Salamandridae</taxon>
        <taxon>Pleurodelinae</taxon>
        <taxon>Pleurodeles</taxon>
    </lineage>
</organism>
<feature type="non-terminal residue" evidence="1">
    <location>
        <position position="73"/>
    </location>
</feature>
<sequence length="73" mass="7683">CASARNPTHAVCQSTSVLTVSTLCCSSSGDLGRSTISAPRFARAKPSDMPVPETQYMLSARAPQFLQSVHSAI</sequence>